<dbReference type="AlphaFoldDB" id="A0AAN6N3V9"/>
<keyword evidence="3 7" id="KW-1133">Transmembrane helix</keyword>
<comment type="subcellular location">
    <subcellularLocation>
        <location evidence="1">Membrane</location>
        <topology evidence="1">Multi-pass membrane protein</topology>
    </subcellularLocation>
</comment>
<feature type="transmembrane region" description="Helical" evidence="7">
    <location>
        <begin position="221"/>
        <end position="243"/>
    </location>
</feature>
<evidence type="ECO:0000256" key="7">
    <source>
        <dbReference type="SAM" id="Phobius"/>
    </source>
</evidence>
<feature type="transmembrane region" description="Helical" evidence="7">
    <location>
        <begin position="53"/>
        <end position="77"/>
    </location>
</feature>
<feature type="transmembrane region" description="Helical" evidence="7">
    <location>
        <begin position="20"/>
        <end position="41"/>
    </location>
</feature>
<evidence type="ECO:0000259" key="8">
    <source>
        <dbReference type="Pfam" id="PF20684"/>
    </source>
</evidence>
<feature type="domain" description="Rhodopsin" evidence="8">
    <location>
        <begin position="37"/>
        <end position="283"/>
    </location>
</feature>
<evidence type="ECO:0000256" key="6">
    <source>
        <dbReference type="SAM" id="MobiDB-lite"/>
    </source>
</evidence>
<feature type="transmembrane region" description="Helical" evidence="7">
    <location>
        <begin position="187"/>
        <end position="209"/>
    </location>
</feature>
<name>A0AAN6N3V9_9PEZI</name>
<sequence>MDPQTALAPGPEDIDRGTLFITIHALLCGLSLVLLCLRLWARVTIRSLGWDDFFMTLTWAMYAGLAVIAGFMGSHGGTRHMFYLSPPEVVYAVKLNYIAQPLGFMAVGTGKIAVALLMLRVFVSNGASSCRKAFLCVLMALTAAISILTAVFVFTQCSTPSALWDPSVRARETVVCWDPSAESDMAIFHGAWNALADFALALMPAPIIWQLHLPLKKRLGLIVLMGCGVFSGVCAAVKTYQLSALTARSDLTWETYNLCLWVCAEIFLIILCGSIPTYKPLWERAFGGGGKKKKSAAVGYAVYDDAEGGSGSSSSRHGYIKTVSSSTSQEEGRSRNRLSHMCFHFSYTLDVVSR</sequence>
<comment type="caution">
    <text evidence="9">The sequence shown here is derived from an EMBL/GenBank/DDBJ whole genome shotgun (WGS) entry which is preliminary data.</text>
</comment>
<dbReference type="InterPro" id="IPR052337">
    <property type="entry name" value="SAT4-like"/>
</dbReference>
<evidence type="ECO:0000313" key="9">
    <source>
        <dbReference type="EMBL" id="KAK3938710.1"/>
    </source>
</evidence>
<evidence type="ECO:0000256" key="5">
    <source>
        <dbReference type="ARBA" id="ARBA00038359"/>
    </source>
</evidence>
<evidence type="ECO:0000256" key="2">
    <source>
        <dbReference type="ARBA" id="ARBA00022692"/>
    </source>
</evidence>
<feature type="transmembrane region" description="Helical" evidence="7">
    <location>
        <begin position="97"/>
        <end position="122"/>
    </location>
</feature>
<evidence type="ECO:0000256" key="3">
    <source>
        <dbReference type="ARBA" id="ARBA00022989"/>
    </source>
</evidence>
<protein>
    <submittedName>
        <fullName evidence="9">Integral membrane protein</fullName>
    </submittedName>
</protein>
<gene>
    <name evidence="9" type="ORF">QBC46DRAFT_365338</name>
</gene>
<proteinExistence type="inferred from homology"/>
<evidence type="ECO:0000256" key="4">
    <source>
        <dbReference type="ARBA" id="ARBA00023136"/>
    </source>
</evidence>
<feature type="region of interest" description="Disordered" evidence="6">
    <location>
        <begin position="307"/>
        <end position="333"/>
    </location>
</feature>
<evidence type="ECO:0000256" key="1">
    <source>
        <dbReference type="ARBA" id="ARBA00004141"/>
    </source>
</evidence>
<dbReference type="Pfam" id="PF20684">
    <property type="entry name" value="Fung_rhodopsin"/>
    <property type="match status" value="1"/>
</dbReference>
<keyword evidence="10" id="KW-1185">Reference proteome</keyword>
<comment type="similarity">
    <text evidence="5">Belongs to the SAT4 family.</text>
</comment>
<evidence type="ECO:0000313" key="10">
    <source>
        <dbReference type="Proteomes" id="UP001303473"/>
    </source>
</evidence>
<dbReference type="EMBL" id="MU853824">
    <property type="protein sequence ID" value="KAK3938710.1"/>
    <property type="molecule type" value="Genomic_DNA"/>
</dbReference>
<dbReference type="GO" id="GO:0016020">
    <property type="term" value="C:membrane"/>
    <property type="evidence" value="ECO:0007669"/>
    <property type="project" value="UniProtKB-SubCell"/>
</dbReference>
<reference evidence="10" key="1">
    <citation type="journal article" date="2023" name="Mol. Phylogenet. Evol.">
        <title>Genome-scale phylogeny and comparative genomics of the fungal order Sordariales.</title>
        <authorList>
            <person name="Hensen N."/>
            <person name="Bonometti L."/>
            <person name="Westerberg I."/>
            <person name="Brannstrom I.O."/>
            <person name="Guillou S."/>
            <person name="Cros-Aarteil S."/>
            <person name="Calhoun S."/>
            <person name="Haridas S."/>
            <person name="Kuo A."/>
            <person name="Mondo S."/>
            <person name="Pangilinan J."/>
            <person name="Riley R."/>
            <person name="LaButti K."/>
            <person name="Andreopoulos B."/>
            <person name="Lipzen A."/>
            <person name="Chen C."/>
            <person name="Yan M."/>
            <person name="Daum C."/>
            <person name="Ng V."/>
            <person name="Clum A."/>
            <person name="Steindorff A."/>
            <person name="Ohm R.A."/>
            <person name="Martin F."/>
            <person name="Silar P."/>
            <person name="Natvig D.O."/>
            <person name="Lalanne C."/>
            <person name="Gautier V."/>
            <person name="Ament-Velasquez S.L."/>
            <person name="Kruys A."/>
            <person name="Hutchinson M.I."/>
            <person name="Powell A.J."/>
            <person name="Barry K."/>
            <person name="Miller A.N."/>
            <person name="Grigoriev I.V."/>
            <person name="Debuchy R."/>
            <person name="Gladieux P."/>
            <person name="Hiltunen Thoren M."/>
            <person name="Johannesson H."/>
        </authorList>
    </citation>
    <scope>NUCLEOTIDE SEQUENCE [LARGE SCALE GENOMIC DNA]</scope>
    <source>
        <strain evidence="10">CBS 340.73</strain>
    </source>
</reference>
<accession>A0AAN6N3V9</accession>
<organism evidence="9 10">
    <name type="scientific">Diplogelasinospora grovesii</name>
    <dbReference type="NCBI Taxonomy" id="303347"/>
    <lineage>
        <taxon>Eukaryota</taxon>
        <taxon>Fungi</taxon>
        <taxon>Dikarya</taxon>
        <taxon>Ascomycota</taxon>
        <taxon>Pezizomycotina</taxon>
        <taxon>Sordariomycetes</taxon>
        <taxon>Sordariomycetidae</taxon>
        <taxon>Sordariales</taxon>
        <taxon>Diplogelasinosporaceae</taxon>
        <taxon>Diplogelasinospora</taxon>
    </lineage>
</organism>
<feature type="transmembrane region" description="Helical" evidence="7">
    <location>
        <begin position="255"/>
        <end position="275"/>
    </location>
</feature>
<dbReference type="Proteomes" id="UP001303473">
    <property type="component" value="Unassembled WGS sequence"/>
</dbReference>
<dbReference type="PANTHER" id="PTHR33048:SF146">
    <property type="entry name" value="INTEGRAL MEMBRANE PROTEIN"/>
    <property type="match status" value="1"/>
</dbReference>
<dbReference type="InterPro" id="IPR049326">
    <property type="entry name" value="Rhodopsin_dom_fungi"/>
</dbReference>
<keyword evidence="2 7" id="KW-0812">Transmembrane</keyword>
<dbReference type="PANTHER" id="PTHR33048">
    <property type="entry name" value="PTH11-LIKE INTEGRAL MEMBRANE PROTEIN (AFU_ORTHOLOGUE AFUA_5G11245)"/>
    <property type="match status" value="1"/>
</dbReference>
<feature type="transmembrane region" description="Helical" evidence="7">
    <location>
        <begin position="134"/>
        <end position="154"/>
    </location>
</feature>
<keyword evidence="4 7" id="KW-0472">Membrane</keyword>